<keyword evidence="2" id="KW-1133">Transmembrane helix</keyword>
<keyword evidence="4" id="KW-1185">Reference proteome</keyword>
<name>A0ABR1IKW9_9AGAR</name>
<dbReference type="EMBL" id="JBANRG010000106">
    <property type="protein sequence ID" value="KAK7435516.1"/>
    <property type="molecule type" value="Genomic_DNA"/>
</dbReference>
<feature type="transmembrane region" description="Helical" evidence="2">
    <location>
        <begin position="628"/>
        <end position="648"/>
    </location>
</feature>
<gene>
    <name evidence="3" type="ORF">VKT23_019638</name>
</gene>
<evidence type="ECO:0000256" key="2">
    <source>
        <dbReference type="SAM" id="Phobius"/>
    </source>
</evidence>
<evidence type="ECO:0000256" key="1">
    <source>
        <dbReference type="SAM" id="MobiDB-lite"/>
    </source>
</evidence>
<proteinExistence type="predicted"/>
<evidence type="ECO:0000313" key="4">
    <source>
        <dbReference type="Proteomes" id="UP001498398"/>
    </source>
</evidence>
<accession>A0ABR1IKW9</accession>
<protein>
    <submittedName>
        <fullName evidence="3">Uncharacterized protein</fullName>
    </submittedName>
</protein>
<keyword evidence="2" id="KW-0472">Membrane</keyword>
<reference evidence="3 4" key="1">
    <citation type="submission" date="2024-01" db="EMBL/GenBank/DDBJ databases">
        <title>A draft genome for the cacao thread blight pathogen Marasmiellus scandens.</title>
        <authorList>
            <person name="Baruah I.K."/>
            <person name="Leung J."/>
            <person name="Bukari Y."/>
            <person name="Amoako-Attah I."/>
            <person name="Meinhardt L.W."/>
            <person name="Bailey B.A."/>
            <person name="Cohen S.P."/>
        </authorList>
    </citation>
    <scope>NUCLEOTIDE SEQUENCE [LARGE SCALE GENOMIC DNA]</scope>
    <source>
        <strain evidence="3 4">GH-19</strain>
    </source>
</reference>
<comment type="caution">
    <text evidence="3">The sequence shown here is derived from an EMBL/GenBank/DDBJ whole genome shotgun (WGS) entry which is preliminary data.</text>
</comment>
<feature type="region of interest" description="Disordered" evidence="1">
    <location>
        <begin position="83"/>
        <end position="141"/>
    </location>
</feature>
<dbReference type="Proteomes" id="UP001498398">
    <property type="component" value="Unassembled WGS sequence"/>
</dbReference>
<feature type="compositionally biased region" description="Polar residues" evidence="1">
    <location>
        <begin position="100"/>
        <end position="111"/>
    </location>
</feature>
<evidence type="ECO:0000313" key="3">
    <source>
        <dbReference type="EMBL" id="KAK7435516.1"/>
    </source>
</evidence>
<keyword evidence="2" id="KW-0812">Transmembrane</keyword>
<feature type="transmembrane region" description="Helical" evidence="2">
    <location>
        <begin position="686"/>
        <end position="706"/>
    </location>
</feature>
<feature type="region of interest" description="Disordered" evidence="1">
    <location>
        <begin position="806"/>
        <end position="828"/>
    </location>
</feature>
<feature type="compositionally biased region" description="Low complexity" evidence="1">
    <location>
        <begin position="812"/>
        <end position="821"/>
    </location>
</feature>
<organism evidence="3 4">
    <name type="scientific">Marasmiellus scandens</name>
    <dbReference type="NCBI Taxonomy" id="2682957"/>
    <lineage>
        <taxon>Eukaryota</taxon>
        <taxon>Fungi</taxon>
        <taxon>Dikarya</taxon>
        <taxon>Basidiomycota</taxon>
        <taxon>Agaricomycotina</taxon>
        <taxon>Agaricomycetes</taxon>
        <taxon>Agaricomycetidae</taxon>
        <taxon>Agaricales</taxon>
        <taxon>Marasmiineae</taxon>
        <taxon>Omphalotaceae</taxon>
        <taxon>Marasmiellus</taxon>
    </lineage>
</organism>
<sequence length="856" mass="96531">MTPLHWLLKALRCLFHNNALRVSSRAILSLWNLLKVRLKKANGTSGKGGRKAQDEPEPTIHILYSSESKNVVKVPNAETSVICPSHDPDSLQPFPPGASPSHSSHDLSTFSLHPDDIPRSRTPSRPRIAYPNVSGHLYGSPSVSRTSIAGYSFGDSSRAPSPASSRPVSLVQVALPITQTPVPSHSSASHVSIADSFVTHDDSPRITIRRETGAPAGGEQGCDISITTSPVQDDTSTAENLSNVPSSTFGTLYDIHPHFWPEPPELNDRYHRTETVLVSQPSFSTFSLTGIIYSSTDPTEYLIKPLTTHFRQEDPKGWERIPHPEGARYFWFQEKNVYTDANILDERVRGKVAGFIKEIFDFCDKYKIRLPPAANLVLAPKIGDNGEVICAYYFVDHSRRSIFWLDHFMFSDSKFYICETVRGVTDPSHIRHEIESQYWYHCNLYPHSSGLTPVLVDELRDIIMHWISDSLTSAIGTAPYSVAELQSMLNLANNFRKNTTTGGCVSAYSRLMNVFCRHRFIYFHGQPAVRLDFDKSVHETPDVPMQSWLLKLLSPLMFSTPDIYYNALDRIWVDRMIHQASWDRFINGMKDEWQELILFGTVLLNANVAFLAIQSIDTDQPQRSPAQISSYTSVVVTLGSIILGLFLARKHRVKPKESAEDAAVFLHSWSSEEHGRSGVRIGLETLAILYSVPYALLMWGVILFLVGFSYMCFNDTNVAVRSLTGGAWLATFIFVLWCILSLASWHQAQRKSFWQSIFVWIRWVFFDLPKKIKSFSPRDFFFRASNDSQSQMNEMHERVVESPQEMQDQDISSIGPHSSSSNCLRGGHQSEGGPMRHILSFFGRRRSCQDTTPTSV</sequence>
<feature type="transmembrane region" description="Helical" evidence="2">
    <location>
        <begin position="726"/>
        <end position="745"/>
    </location>
</feature>